<sequence length="70" mass="8452">MRKELRETRNEYDEAEKRLENAQEEKQKCLNEFKEKEEALEMEIFRLKTELDSSQATNTSLKEIITNKEN</sequence>
<dbReference type="EMBL" id="CAJOAZ010024961">
    <property type="protein sequence ID" value="CAF4389083.1"/>
    <property type="molecule type" value="Genomic_DNA"/>
</dbReference>
<comment type="caution">
    <text evidence="2">The sequence shown here is derived from an EMBL/GenBank/DDBJ whole genome shotgun (WGS) entry which is preliminary data.</text>
</comment>
<name>A0A820NIF0_9BILA</name>
<feature type="region of interest" description="Disordered" evidence="1">
    <location>
        <begin position="1"/>
        <end position="24"/>
    </location>
</feature>
<feature type="non-terminal residue" evidence="2">
    <location>
        <position position="70"/>
    </location>
</feature>
<feature type="non-terminal residue" evidence="2">
    <location>
        <position position="1"/>
    </location>
</feature>
<proteinExistence type="predicted"/>
<evidence type="ECO:0008006" key="4">
    <source>
        <dbReference type="Google" id="ProtNLM"/>
    </source>
</evidence>
<protein>
    <recommendedName>
        <fullName evidence="4">Tropomyosin</fullName>
    </recommendedName>
</protein>
<dbReference type="Proteomes" id="UP000663844">
    <property type="component" value="Unassembled WGS sequence"/>
</dbReference>
<accession>A0A820NIF0</accession>
<evidence type="ECO:0000313" key="2">
    <source>
        <dbReference type="EMBL" id="CAF4389083.1"/>
    </source>
</evidence>
<organism evidence="2 3">
    <name type="scientific">Adineta steineri</name>
    <dbReference type="NCBI Taxonomy" id="433720"/>
    <lineage>
        <taxon>Eukaryota</taxon>
        <taxon>Metazoa</taxon>
        <taxon>Spiralia</taxon>
        <taxon>Gnathifera</taxon>
        <taxon>Rotifera</taxon>
        <taxon>Eurotatoria</taxon>
        <taxon>Bdelloidea</taxon>
        <taxon>Adinetida</taxon>
        <taxon>Adinetidae</taxon>
        <taxon>Adineta</taxon>
    </lineage>
</organism>
<dbReference type="AlphaFoldDB" id="A0A820NIF0"/>
<evidence type="ECO:0000313" key="3">
    <source>
        <dbReference type="Proteomes" id="UP000663844"/>
    </source>
</evidence>
<gene>
    <name evidence="2" type="ORF">OXD698_LOCUS50797</name>
</gene>
<reference evidence="2" key="1">
    <citation type="submission" date="2021-02" db="EMBL/GenBank/DDBJ databases">
        <authorList>
            <person name="Nowell W R."/>
        </authorList>
    </citation>
    <scope>NUCLEOTIDE SEQUENCE</scope>
</reference>
<evidence type="ECO:0000256" key="1">
    <source>
        <dbReference type="SAM" id="MobiDB-lite"/>
    </source>
</evidence>